<evidence type="ECO:0000256" key="8">
    <source>
        <dbReference type="ARBA" id="ARBA00023170"/>
    </source>
</evidence>
<feature type="transmembrane region" description="Helical" evidence="10">
    <location>
        <begin position="185"/>
        <end position="204"/>
    </location>
</feature>
<comment type="subcellular location">
    <subcellularLocation>
        <location evidence="1 10">Cell membrane</location>
        <topology evidence="1 10">Multi-pass membrane protein</topology>
    </subcellularLocation>
</comment>
<keyword evidence="2" id="KW-1003">Cell membrane</keyword>
<evidence type="ECO:0000313" key="11">
    <source>
        <dbReference type="EMBL" id="CAL7941817.1"/>
    </source>
</evidence>
<dbReference type="InterPro" id="IPR004117">
    <property type="entry name" value="7tm6_olfct_rcpt"/>
</dbReference>
<evidence type="ECO:0000313" key="12">
    <source>
        <dbReference type="Proteomes" id="UP001642520"/>
    </source>
</evidence>
<evidence type="ECO:0000256" key="1">
    <source>
        <dbReference type="ARBA" id="ARBA00004651"/>
    </source>
</evidence>
<sequence length="374" mass="42993">MTTLSIANRLLKYGLHVTVTWPGTPLPLLRKFCWLTVLGSFLSYQYRYVFTHFKSNTIMEIVDNLSICMPFTLVFCKLCITWSYSSLLTDILSTMEEECQKSAGTDTSDFILKAVHLSYRLTSYVIYMYFADVVLYMVGVFMPQGTNSTISRELLLKMDLPFDTSESPIYELVVGVQLIYQTTTAYMFGVFTALLLMVVLHLGCQIDVMCQKLTDVRQKHKEHLKLFIIRHQEIIIFANKMEKLFTYMALCQLLSNTLLICCLGYIIVMAIQMDNAIALLVKCLVFYISICMEVFIYCFAGEYLSIKSKLISDTAYELLWYNIDPSDTQLLILVILRAQKGFTFTFGKFATLSMGSFAAVSYQCVMFNDFKYHI</sequence>
<evidence type="ECO:0000256" key="9">
    <source>
        <dbReference type="ARBA" id="ARBA00023224"/>
    </source>
</evidence>
<keyword evidence="6 10" id="KW-1133">Transmembrane helix</keyword>
<evidence type="ECO:0000256" key="10">
    <source>
        <dbReference type="RuleBase" id="RU351113"/>
    </source>
</evidence>
<evidence type="ECO:0000256" key="7">
    <source>
        <dbReference type="ARBA" id="ARBA00023136"/>
    </source>
</evidence>
<dbReference type="Pfam" id="PF02949">
    <property type="entry name" value="7tm_6"/>
    <property type="match status" value="1"/>
</dbReference>
<protein>
    <recommendedName>
        <fullName evidence="10">Odorant receptor</fullName>
    </recommendedName>
</protein>
<feature type="transmembrane region" description="Helical" evidence="10">
    <location>
        <begin position="244"/>
        <end position="271"/>
    </location>
</feature>
<keyword evidence="12" id="KW-1185">Reference proteome</keyword>
<dbReference type="Proteomes" id="UP001642520">
    <property type="component" value="Unassembled WGS sequence"/>
</dbReference>
<evidence type="ECO:0000256" key="4">
    <source>
        <dbReference type="ARBA" id="ARBA00022692"/>
    </source>
</evidence>
<gene>
    <name evidence="11" type="ORF">XYLVIOL_LOCUS5210</name>
</gene>
<proteinExistence type="inferred from homology"/>
<evidence type="ECO:0000256" key="3">
    <source>
        <dbReference type="ARBA" id="ARBA00022606"/>
    </source>
</evidence>
<feature type="transmembrane region" description="Helical" evidence="10">
    <location>
        <begin position="121"/>
        <end position="142"/>
    </location>
</feature>
<evidence type="ECO:0000256" key="5">
    <source>
        <dbReference type="ARBA" id="ARBA00022725"/>
    </source>
</evidence>
<evidence type="ECO:0000256" key="6">
    <source>
        <dbReference type="ARBA" id="ARBA00022989"/>
    </source>
</evidence>
<evidence type="ECO:0000256" key="2">
    <source>
        <dbReference type="ARBA" id="ARBA00022475"/>
    </source>
</evidence>
<reference evidence="11 12" key="1">
    <citation type="submission" date="2024-08" db="EMBL/GenBank/DDBJ databases">
        <authorList>
            <person name="Will J Nash"/>
            <person name="Angela Man"/>
            <person name="Seanna McTaggart"/>
            <person name="Kendall Baker"/>
            <person name="Tom Barker"/>
            <person name="Leah Catchpole"/>
            <person name="Alex Durrant"/>
            <person name="Karim Gharbi"/>
            <person name="Naomi Irish"/>
            <person name="Gemy Kaithakottil"/>
            <person name="Debby Ku"/>
            <person name="Aaliyah Providence"/>
            <person name="Felix Shaw"/>
            <person name="David Swarbreck"/>
            <person name="Chris Watkins"/>
            <person name="Ann M. McCartney"/>
            <person name="Giulio Formenti"/>
            <person name="Alice Mouton"/>
            <person name="Noel Vella"/>
            <person name="Bjorn M von Reumont"/>
            <person name="Adriana Vella"/>
            <person name="Wilfried Haerty"/>
        </authorList>
    </citation>
    <scope>NUCLEOTIDE SEQUENCE [LARGE SCALE GENOMIC DNA]</scope>
</reference>
<dbReference type="PANTHER" id="PTHR21137:SF35">
    <property type="entry name" value="ODORANT RECEPTOR 19A-RELATED"/>
    <property type="match status" value="1"/>
</dbReference>
<organism evidence="11 12">
    <name type="scientific">Xylocopa violacea</name>
    <name type="common">Violet carpenter bee</name>
    <name type="synonym">Apis violacea</name>
    <dbReference type="NCBI Taxonomy" id="135666"/>
    <lineage>
        <taxon>Eukaryota</taxon>
        <taxon>Metazoa</taxon>
        <taxon>Ecdysozoa</taxon>
        <taxon>Arthropoda</taxon>
        <taxon>Hexapoda</taxon>
        <taxon>Insecta</taxon>
        <taxon>Pterygota</taxon>
        <taxon>Neoptera</taxon>
        <taxon>Endopterygota</taxon>
        <taxon>Hymenoptera</taxon>
        <taxon>Apocrita</taxon>
        <taxon>Aculeata</taxon>
        <taxon>Apoidea</taxon>
        <taxon>Anthophila</taxon>
        <taxon>Apidae</taxon>
        <taxon>Xylocopa</taxon>
        <taxon>Xylocopa</taxon>
    </lineage>
</organism>
<comment type="similarity">
    <text evidence="10">Belongs to the insect chemoreceptor superfamily. Heteromeric odorant receptor channel (TC 1.A.69) family.</text>
</comment>
<comment type="caution">
    <text evidence="10">Lacks conserved residue(s) required for the propagation of feature annotation.</text>
</comment>
<comment type="caution">
    <text evidence="11">The sequence shown here is derived from an EMBL/GenBank/DDBJ whole genome shotgun (WGS) entry which is preliminary data.</text>
</comment>
<dbReference type="PANTHER" id="PTHR21137">
    <property type="entry name" value="ODORANT RECEPTOR"/>
    <property type="match status" value="1"/>
</dbReference>
<feature type="transmembrane region" description="Helical" evidence="10">
    <location>
        <begin position="277"/>
        <end position="300"/>
    </location>
</feature>
<keyword evidence="5 10" id="KW-0552">Olfaction</keyword>
<keyword evidence="9 10" id="KW-0807">Transducer</keyword>
<keyword evidence="8 10" id="KW-0675">Receptor</keyword>
<name>A0ABP1NLK4_XYLVO</name>
<keyword evidence="7 10" id="KW-0472">Membrane</keyword>
<keyword evidence="3 10" id="KW-0716">Sensory transduction</keyword>
<keyword evidence="4 10" id="KW-0812">Transmembrane</keyword>
<accession>A0ABP1NLK4</accession>
<dbReference type="EMBL" id="CAXAJV020001292">
    <property type="protein sequence ID" value="CAL7941817.1"/>
    <property type="molecule type" value="Genomic_DNA"/>
</dbReference>